<feature type="region of interest" description="Disordered" evidence="1">
    <location>
        <begin position="58"/>
        <end position="90"/>
    </location>
</feature>
<accession>A0A9Q1Q6K3</accession>
<evidence type="ECO:0000313" key="2">
    <source>
        <dbReference type="EMBL" id="KAJ8430454.1"/>
    </source>
</evidence>
<sequence>MGDDNIAVEIHHRGKFMVGVGWNMLETLALPSPSRTTQQSNVDPISITKSNGEECCQKGGLDRSTSTIGCQNSKDTRVKHTPTKSSIAPRLESPIPWDKFIKGDSLSEEFGDSEYVPKTELELEAFEDIAGSISKTRRKRKINMSGVIDDHGCENDSDKHHLDSDWGATRAKIAECKKQKVLERIATTKEVGKQDTDKAKSATTGNE</sequence>
<evidence type="ECO:0000256" key="1">
    <source>
        <dbReference type="SAM" id="MobiDB-lite"/>
    </source>
</evidence>
<gene>
    <name evidence="2" type="ORF">Cgig2_030110</name>
</gene>
<reference evidence="2" key="1">
    <citation type="submission" date="2022-04" db="EMBL/GenBank/DDBJ databases">
        <title>Carnegiea gigantea Genome sequencing and assembly v2.</title>
        <authorList>
            <person name="Copetti D."/>
            <person name="Sanderson M.J."/>
            <person name="Burquez A."/>
            <person name="Wojciechowski M.F."/>
        </authorList>
    </citation>
    <scope>NUCLEOTIDE SEQUENCE</scope>
    <source>
        <strain evidence="2">SGP5-SGP5p</strain>
        <tissue evidence="2">Aerial part</tissue>
    </source>
</reference>
<organism evidence="2 3">
    <name type="scientific">Carnegiea gigantea</name>
    <dbReference type="NCBI Taxonomy" id="171969"/>
    <lineage>
        <taxon>Eukaryota</taxon>
        <taxon>Viridiplantae</taxon>
        <taxon>Streptophyta</taxon>
        <taxon>Embryophyta</taxon>
        <taxon>Tracheophyta</taxon>
        <taxon>Spermatophyta</taxon>
        <taxon>Magnoliopsida</taxon>
        <taxon>eudicotyledons</taxon>
        <taxon>Gunneridae</taxon>
        <taxon>Pentapetalae</taxon>
        <taxon>Caryophyllales</taxon>
        <taxon>Cactineae</taxon>
        <taxon>Cactaceae</taxon>
        <taxon>Cactoideae</taxon>
        <taxon>Echinocereeae</taxon>
        <taxon>Carnegiea</taxon>
    </lineage>
</organism>
<feature type="compositionally biased region" description="Basic and acidic residues" evidence="1">
    <location>
        <begin position="186"/>
        <end position="200"/>
    </location>
</feature>
<dbReference type="Proteomes" id="UP001153076">
    <property type="component" value="Unassembled WGS sequence"/>
</dbReference>
<dbReference type="AlphaFoldDB" id="A0A9Q1Q6K3"/>
<evidence type="ECO:0000313" key="3">
    <source>
        <dbReference type="Proteomes" id="UP001153076"/>
    </source>
</evidence>
<proteinExistence type="predicted"/>
<feature type="region of interest" description="Disordered" evidence="1">
    <location>
        <begin position="186"/>
        <end position="207"/>
    </location>
</feature>
<protein>
    <submittedName>
        <fullName evidence="2">Uncharacterized protein</fullName>
    </submittedName>
</protein>
<dbReference type="EMBL" id="JAKOGI010000794">
    <property type="protein sequence ID" value="KAJ8430454.1"/>
    <property type="molecule type" value="Genomic_DNA"/>
</dbReference>
<comment type="caution">
    <text evidence="2">The sequence shown here is derived from an EMBL/GenBank/DDBJ whole genome shotgun (WGS) entry which is preliminary data.</text>
</comment>
<name>A0A9Q1Q6K3_9CARY</name>
<feature type="compositionally biased region" description="Polar residues" evidence="1">
    <location>
        <begin position="63"/>
        <end position="73"/>
    </location>
</feature>
<keyword evidence="3" id="KW-1185">Reference proteome</keyword>